<evidence type="ECO:0000313" key="3">
    <source>
        <dbReference type="Proteomes" id="UP000225706"/>
    </source>
</evidence>
<dbReference type="OrthoDB" id="5990438at2759"/>
<protein>
    <submittedName>
        <fullName evidence="2">Uncharacterized protein</fullName>
    </submittedName>
</protein>
<gene>
    <name evidence="2" type="ORF">AWC38_SpisGene21542</name>
</gene>
<feature type="compositionally biased region" description="Polar residues" evidence="1">
    <location>
        <begin position="66"/>
        <end position="80"/>
    </location>
</feature>
<dbReference type="Proteomes" id="UP000225706">
    <property type="component" value="Unassembled WGS sequence"/>
</dbReference>
<feature type="compositionally biased region" description="Basic and acidic residues" evidence="1">
    <location>
        <begin position="122"/>
        <end position="137"/>
    </location>
</feature>
<proteinExistence type="predicted"/>
<evidence type="ECO:0000256" key="1">
    <source>
        <dbReference type="SAM" id="MobiDB-lite"/>
    </source>
</evidence>
<organism evidence="2 3">
    <name type="scientific">Stylophora pistillata</name>
    <name type="common">Smooth cauliflower coral</name>
    <dbReference type="NCBI Taxonomy" id="50429"/>
    <lineage>
        <taxon>Eukaryota</taxon>
        <taxon>Metazoa</taxon>
        <taxon>Cnidaria</taxon>
        <taxon>Anthozoa</taxon>
        <taxon>Hexacorallia</taxon>
        <taxon>Scleractinia</taxon>
        <taxon>Astrocoeniina</taxon>
        <taxon>Pocilloporidae</taxon>
        <taxon>Stylophora</taxon>
    </lineage>
</organism>
<dbReference type="AlphaFoldDB" id="A0A2B4RAZ8"/>
<comment type="caution">
    <text evidence="2">The sequence shown here is derived from an EMBL/GenBank/DDBJ whole genome shotgun (WGS) entry which is preliminary data.</text>
</comment>
<accession>A0A2B4RAZ8</accession>
<keyword evidence="3" id="KW-1185">Reference proteome</keyword>
<sequence length="146" mass="16368">MWFRGNWVERTMIEPTSYSDAHEVAAETSRGYSHGEDDIINKDLAKALQSMNENMGQIAEILLEMKQNNPTGVSGKATSSSKRRKPDQMSDSDTDNEGPASKRKNYSDDNLSLRAEDDLDVDKDVHDPHAHQAIESHRPKRAGSVR</sequence>
<name>A0A2B4RAZ8_STYPI</name>
<feature type="region of interest" description="Disordered" evidence="1">
    <location>
        <begin position="62"/>
        <end position="146"/>
    </location>
</feature>
<reference evidence="3" key="1">
    <citation type="journal article" date="2017" name="bioRxiv">
        <title>Comparative analysis of the genomes of Stylophora pistillata and Acropora digitifera provides evidence for extensive differences between species of corals.</title>
        <authorList>
            <person name="Voolstra C.R."/>
            <person name="Li Y."/>
            <person name="Liew Y.J."/>
            <person name="Baumgarten S."/>
            <person name="Zoccola D."/>
            <person name="Flot J.-F."/>
            <person name="Tambutte S."/>
            <person name="Allemand D."/>
            <person name="Aranda M."/>
        </authorList>
    </citation>
    <scope>NUCLEOTIDE SEQUENCE [LARGE SCALE GENOMIC DNA]</scope>
</reference>
<evidence type="ECO:0000313" key="2">
    <source>
        <dbReference type="EMBL" id="PFX14316.1"/>
    </source>
</evidence>
<dbReference type="EMBL" id="LSMT01000800">
    <property type="protein sequence ID" value="PFX14316.1"/>
    <property type="molecule type" value="Genomic_DNA"/>
</dbReference>